<dbReference type="Pfam" id="PF05746">
    <property type="entry name" value="DALR_1"/>
    <property type="match status" value="1"/>
</dbReference>
<evidence type="ECO:0000256" key="8">
    <source>
        <dbReference type="ARBA" id="ARBA00022917"/>
    </source>
</evidence>
<comment type="similarity">
    <text evidence="2 11 12">Belongs to the class-I aminoacyl-tRNA synthetase family.</text>
</comment>
<dbReference type="Gene3D" id="3.40.50.620">
    <property type="entry name" value="HUPs"/>
    <property type="match status" value="1"/>
</dbReference>
<dbReference type="HAMAP" id="MF_00123">
    <property type="entry name" value="Arg_tRNA_synth"/>
    <property type="match status" value="1"/>
</dbReference>
<evidence type="ECO:0000256" key="9">
    <source>
        <dbReference type="ARBA" id="ARBA00023146"/>
    </source>
</evidence>
<feature type="domain" description="Arginyl tRNA synthetase N-terminal" evidence="14">
    <location>
        <begin position="5"/>
        <end position="94"/>
    </location>
</feature>
<keyword evidence="5 11" id="KW-0436">Ligase</keyword>
<evidence type="ECO:0000256" key="1">
    <source>
        <dbReference type="ARBA" id="ARBA00004496"/>
    </source>
</evidence>
<dbReference type="InterPro" id="IPR009080">
    <property type="entry name" value="tRNAsynth_Ia_anticodon-bd"/>
</dbReference>
<dbReference type="Pfam" id="PF00750">
    <property type="entry name" value="tRNA-synt_1d"/>
    <property type="match status" value="1"/>
</dbReference>
<comment type="catalytic activity">
    <reaction evidence="10 11">
        <text>tRNA(Arg) + L-arginine + ATP = L-arginyl-tRNA(Arg) + AMP + diphosphate</text>
        <dbReference type="Rhea" id="RHEA:20301"/>
        <dbReference type="Rhea" id="RHEA-COMP:9658"/>
        <dbReference type="Rhea" id="RHEA-COMP:9673"/>
        <dbReference type="ChEBI" id="CHEBI:30616"/>
        <dbReference type="ChEBI" id="CHEBI:32682"/>
        <dbReference type="ChEBI" id="CHEBI:33019"/>
        <dbReference type="ChEBI" id="CHEBI:78442"/>
        <dbReference type="ChEBI" id="CHEBI:78513"/>
        <dbReference type="ChEBI" id="CHEBI:456215"/>
        <dbReference type="EC" id="6.1.1.19"/>
    </reaction>
</comment>
<evidence type="ECO:0000256" key="4">
    <source>
        <dbReference type="ARBA" id="ARBA00022490"/>
    </source>
</evidence>
<evidence type="ECO:0000313" key="15">
    <source>
        <dbReference type="EMBL" id="KAA2235360.1"/>
    </source>
</evidence>
<feature type="domain" description="DALR anticodon binding" evidence="13">
    <location>
        <begin position="452"/>
        <end position="583"/>
    </location>
</feature>
<keyword evidence="4 11" id="KW-0963">Cytoplasm</keyword>
<evidence type="ECO:0000256" key="6">
    <source>
        <dbReference type="ARBA" id="ARBA00022741"/>
    </source>
</evidence>
<keyword evidence="9 11" id="KW-0030">Aminoacyl-tRNA synthetase</keyword>
<keyword evidence="7 11" id="KW-0067">ATP-binding</keyword>
<dbReference type="PRINTS" id="PR01038">
    <property type="entry name" value="TRNASYNTHARG"/>
</dbReference>
<dbReference type="GO" id="GO:0005524">
    <property type="term" value="F:ATP binding"/>
    <property type="evidence" value="ECO:0007669"/>
    <property type="project" value="UniProtKB-UniRule"/>
</dbReference>
<dbReference type="NCBIfam" id="TIGR00456">
    <property type="entry name" value="argS"/>
    <property type="match status" value="1"/>
</dbReference>
<evidence type="ECO:0000259" key="14">
    <source>
        <dbReference type="SMART" id="SM01016"/>
    </source>
</evidence>
<evidence type="ECO:0000256" key="12">
    <source>
        <dbReference type="RuleBase" id="RU363038"/>
    </source>
</evidence>
<evidence type="ECO:0000256" key="5">
    <source>
        <dbReference type="ARBA" id="ARBA00022598"/>
    </source>
</evidence>
<dbReference type="GO" id="GO:0006420">
    <property type="term" value="P:arginyl-tRNA aminoacylation"/>
    <property type="evidence" value="ECO:0007669"/>
    <property type="project" value="UniProtKB-UniRule"/>
</dbReference>
<dbReference type="PANTHER" id="PTHR11956:SF5">
    <property type="entry name" value="ARGININE--TRNA LIGASE, CYTOPLASMIC"/>
    <property type="match status" value="1"/>
</dbReference>
<comment type="subcellular location">
    <subcellularLocation>
        <location evidence="1 11">Cytoplasm</location>
    </subcellularLocation>
</comment>
<sequence length="584" mass="63929">MNVFRLFEERVAGALGRLADAGDIPAGLAIGRVVVEPPRDPSHGDLATNAAMVLAKDAKTNPRALADKIAADLRGDERVAKVDVAGPGFINLTLAPGVFLDVLRAAVAAGADFGRGGVDGPKVNVEYVSANPTGPMHVGHGRGAVFGDALANLLVFAGRDVTREYYINDAGAQVDVLARSAFLRYREALGEDVEIPEGLYPGDYLKPVGQALLATHGPGLLEQKEEAWLPVVRDFAIDAMMDMIRADLAALDIRHDVFFSERALSRGETDHIAATIADLRARDLVYDGRLPPPKGQAVEDWEDREQTLFRATNFGDDVDRPLLKSDGSYTYFAADIAYHRSKFERGCPEMIDVWGADHGGYVKRMQAAVRAVTEGRGELDVKLCQLVRLLRAGEPVKMSKRAGDFVTLREVVDEVGRDAVRFMMLYRKNDATLDFDLAKVVEQSKDNPVFYVQYAHARCASIFRQASEAFPGEPFGPQALLAADLARLSDEAEVEILRKIAAFPRLVEGSAHAHEPHRLAFYLYDLASSFHHLWNKGKDQPHLRFVNQTERESTLARLALVHAVRCVIAAGLSVLGVTAPDEMR</sequence>
<dbReference type="FunFam" id="3.40.50.620:FF:000062">
    <property type="entry name" value="Arginine--tRNA ligase"/>
    <property type="match status" value="1"/>
</dbReference>
<evidence type="ECO:0000256" key="7">
    <source>
        <dbReference type="ARBA" id="ARBA00022840"/>
    </source>
</evidence>
<dbReference type="FunFam" id="1.10.730.10:FF:000008">
    <property type="entry name" value="Arginine--tRNA ligase"/>
    <property type="match status" value="1"/>
</dbReference>
<dbReference type="OrthoDB" id="9803211at2"/>
<gene>
    <name evidence="11" type="primary">argS</name>
    <name evidence="15" type="ORF">F0L46_20320</name>
</gene>
<dbReference type="Pfam" id="PF03485">
    <property type="entry name" value="Arg_tRNA_synt_N"/>
    <property type="match status" value="1"/>
</dbReference>
<dbReference type="CDD" id="cd00671">
    <property type="entry name" value="ArgRS_core"/>
    <property type="match status" value="1"/>
</dbReference>
<protein>
    <recommendedName>
        <fullName evidence="11">Arginine--tRNA ligase</fullName>
        <ecNumber evidence="11">6.1.1.19</ecNumber>
    </recommendedName>
    <alternativeName>
        <fullName evidence="11">Arginyl-tRNA synthetase</fullName>
        <shortName evidence="11">ArgRS</shortName>
    </alternativeName>
</protein>
<dbReference type="GO" id="GO:0005737">
    <property type="term" value="C:cytoplasm"/>
    <property type="evidence" value="ECO:0007669"/>
    <property type="project" value="UniProtKB-SubCell"/>
</dbReference>
<dbReference type="SUPFAM" id="SSF47323">
    <property type="entry name" value="Anticodon-binding domain of a subclass of class I aminoacyl-tRNA synthetases"/>
    <property type="match status" value="1"/>
</dbReference>
<dbReference type="SUPFAM" id="SSF52374">
    <property type="entry name" value="Nucleotidylyl transferase"/>
    <property type="match status" value="1"/>
</dbReference>
<dbReference type="SUPFAM" id="SSF55190">
    <property type="entry name" value="Arginyl-tRNA synthetase (ArgRS), N-terminal 'additional' domain"/>
    <property type="match status" value="1"/>
</dbReference>
<dbReference type="PROSITE" id="PS00178">
    <property type="entry name" value="AA_TRNA_LIGASE_I"/>
    <property type="match status" value="1"/>
</dbReference>
<dbReference type="SMART" id="SM00836">
    <property type="entry name" value="DALR_1"/>
    <property type="match status" value="1"/>
</dbReference>
<dbReference type="SMART" id="SM01016">
    <property type="entry name" value="Arg_tRNA_synt_N"/>
    <property type="match status" value="1"/>
</dbReference>
<dbReference type="PANTHER" id="PTHR11956">
    <property type="entry name" value="ARGINYL-TRNA SYNTHETASE"/>
    <property type="match status" value="1"/>
</dbReference>
<dbReference type="InterPro" id="IPR008909">
    <property type="entry name" value="DALR_anticod-bd"/>
</dbReference>
<evidence type="ECO:0000256" key="3">
    <source>
        <dbReference type="ARBA" id="ARBA00011245"/>
    </source>
</evidence>
<dbReference type="RefSeq" id="WP_149820972.1">
    <property type="nucleotide sequence ID" value="NZ_VUOA01000036.1"/>
</dbReference>
<dbReference type="InterPro" id="IPR001278">
    <property type="entry name" value="Arg-tRNA-ligase"/>
</dbReference>
<proteinExistence type="inferred from homology"/>
<dbReference type="InterPro" id="IPR001412">
    <property type="entry name" value="aa-tRNA-synth_I_CS"/>
</dbReference>
<reference evidence="15 16" key="2">
    <citation type="submission" date="2019-09" db="EMBL/GenBank/DDBJ databases">
        <authorList>
            <person name="Jin C."/>
        </authorList>
    </citation>
    <scope>NUCLEOTIDE SEQUENCE [LARGE SCALE GENOMIC DNA]</scope>
    <source>
        <strain evidence="15 16">BN140002</strain>
    </source>
</reference>
<feature type="short sequence motif" description="'HIGH' region" evidence="11">
    <location>
        <begin position="130"/>
        <end position="140"/>
    </location>
</feature>
<dbReference type="Gene3D" id="3.30.1360.70">
    <property type="entry name" value="Arginyl tRNA synthetase N-terminal domain"/>
    <property type="match status" value="1"/>
</dbReference>
<accession>A0A5B2VA80</accession>
<evidence type="ECO:0000313" key="16">
    <source>
        <dbReference type="Proteomes" id="UP000323142"/>
    </source>
</evidence>
<evidence type="ECO:0000259" key="13">
    <source>
        <dbReference type="SMART" id="SM00836"/>
    </source>
</evidence>
<keyword evidence="16" id="KW-1185">Reference proteome</keyword>
<name>A0A5B2VA80_9HYPH</name>
<dbReference type="GO" id="GO:0004814">
    <property type="term" value="F:arginine-tRNA ligase activity"/>
    <property type="evidence" value="ECO:0007669"/>
    <property type="project" value="UniProtKB-UniRule"/>
</dbReference>
<dbReference type="InterPro" id="IPR036695">
    <property type="entry name" value="Arg-tRNA-synth_N_sf"/>
</dbReference>
<comment type="caution">
    <text evidence="15">The sequence shown here is derived from an EMBL/GenBank/DDBJ whole genome shotgun (WGS) entry which is preliminary data.</text>
</comment>
<dbReference type="Proteomes" id="UP000323142">
    <property type="component" value="Unassembled WGS sequence"/>
</dbReference>
<dbReference type="Gene3D" id="1.10.730.10">
    <property type="entry name" value="Isoleucyl-tRNA Synthetase, Domain 1"/>
    <property type="match status" value="1"/>
</dbReference>
<dbReference type="InterPro" id="IPR035684">
    <property type="entry name" value="ArgRS_core"/>
</dbReference>
<dbReference type="EMBL" id="VUOA01000036">
    <property type="protein sequence ID" value="KAA2235360.1"/>
    <property type="molecule type" value="Genomic_DNA"/>
</dbReference>
<dbReference type="InterPro" id="IPR005148">
    <property type="entry name" value="Arg-tRNA-synth_N"/>
</dbReference>
<keyword evidence="6 11" id="KW-0547">Nucleotide-binding</keyword>
<dbReference type="AlphaFoldDB" id="A0A5B2VA80"/>
<evidence type="ECO:0000256" key="10">
    <source>
        <dbReference type="ARBA" id="ARBA00049339"/>
    </source>
</evidence>
<evidence type="ECO:0000256" key="11">
    <source>
        <dbReference type="HAMAP-Rule" id="MF_00123"/>
    </source>
</evidence>
<dbReference type="EC" id="6.1.1.19" evidence="11"/>
<keyword evidence="8 11" id="KW-0648">Protein biosynthesis</keyword>
<evidence type="ECO:0000256" key="2">
    <source>
        <dbReference type="ARBA" id="ARBA00005594"/>
    </source>
</evidence>
<dbReference type="InterPro" id="IPR014729">
    <property type="entry name" value="Rossmann-like_a/b/a_fold"/>
</dbReference>
<reference evidence="15 16" key="1">
    <citation type="submission" date="2019-09" db="EMBL/GenBank/DDBJ databases">
        <title>Salinarimonas rosea gen. nov., sp. nov., a new member of the a-2 subgroup of the Proteobacteria.</title>
        <authorList>
            <person name="Liu J."/>
        </authorList>
    </citation>
    <scope>NUCLEOTIDE SEQUENCE [LARGE SCALE GENOMIC DNA]</scope>
    <source>
        <strain evidence="15 16">BN140002</strain>
    </source>
</reference>
<comment type="subunit">
    <text evidence="3 11">Monomer.</text>
</comment>
<organism evidence="15 16">
    <name type="scientific">Salinarimonas soli</name>
    <dbReference type="NCBI Taxonomy" id="1638099"/>
    <lineage>
        <taxon>Bacteria</taxon>
        <taxon>Pseudomonadati</taxon>
        <taxon>Pseudomonadota</taxon>
        <taxon>Alphaproteobacteria</taxon>
        <taxon>Hyphomicrobiales</taxon>
        <taxon>Salinarimonadaceae</taxon>
        <taxon>Salinarimonas</taxon>
    </lineage>
</organism>